<dbReference type="EMBL" id="RZNC01000001">
    <property type="protein sequence ID" value="RWZ68599.1"/>
    <property type="molecule type" value="Genomic_DNA"/>
</dbReference>
<comment type="caution">
    <text evidence="2">The sequence shown here is derived from an EMBL/GenBank/DDBJ whole genome shotgun (WGS) entry which is preliminary data.</text>
</comment>
<feature type="compositionally biased region" description="Polar residues" evidence="1">
    <location>
        <begin position="1"/>
        <end position="18"/>
    </location>
</feature>
<evidence type="ECO:0000313" key="3">
    <source>
        <dbReference type="Proteomes" id="UP000288603"/>
    </source>
</evidence>
<proteinExistence type="predicted"/>
<protein>
    <recommendedName>
        <fullName evidence="4">RHS repeat protein</fullName>
    </recommendedName>
</protein>
<dbReference type="OrthoDB" id="3751446at2"/>
<keyword evidence="3" id="KW-1185">Reference proteome</keyword>
<sequence length="297" mass="30333">MTETSTTAPNGGSRTQSFEYDADGKTGRVLLDGKPIADPSYTAGEVTGVVFPGGADDAGNGVSLTNVTRNESGASTGVTWAFPNGQAAVRDAVVRSQSGRIVANTITDGSVSETTAYTYDGAGRLLTATGGVVDASYSFAKTGGCGAAPTAGANGNRTSSVVNGVSTTYCYDNADRLTSTTVTGAPAGATAVSSSLASIGYDAHGNTVTLADQSLVYDVADRHVETNLADGTSIRYTRDASDRIVERRVSKANTPDVVTRFGFSGASDSPDLVLDGDGAVIERNLQLSRHCGPFGRD</sequence>
<dbReference type="Proteomes" id="UP000288603">
    <property type="component" value="Unassembled WGS sequence"/>
</dbReference>
<organism evidence="2 3">
    <name type="scientific">Labedella populi</name>
    <dbReference type="NCBI Taxonomy" id="2498850"/>
    <lineage>
        <taxon>Bacteria</taxon>
        <taxon>Bacillati</taxon>
        <taxon>Actinomycetota</taxon>
        <taxon>Actinomycetes</taxon>
        <taxon>Micrococcales</taxon>
        <taxon>Microbacteriaceae</taxon>
        <taxon>Labedella</taxon>
    </lineage>
</organism>
<dbReference type="AlphaFoldDB" id="A0A3S4CF81"/>
<dbReference type="Gene3D" id="2.180.10.10">
    <property type="entry name" value="RHS repeat-associated core"/>
    <property type="match status" value="1"/>
</dbReference>
<dbReference type="NCBIfam" id="TIGR01643">
    <property type="entry name" value="YD_repeat_2x"/>
    <property type="match status" value="1"/>
</dbReference>
<feature type="region of interest" description="Disordered" evidence="1">
    <location>
        <begin position="1"/>
        <end position="21"/>
    </location>
</feature>
<gene>
    <name evidence="2" type="ORF">ELQ92_05200</name>
</gene>
<reference evidence="2 3" key="1">
    <citation type="submission" date="2018-12" db="EMBL/GenBank/DDBJ databases">
        <authorList>
            <person name="Li F."/>
        </authorList>
    </citation>
    <scope>NUCLEOTIDE SEQUENCE [LARGE SCALE GENOMIC DNA]</scope>
    <source>
        <strain evidence="2 3">8H24J-4-2</strain>
    </source>
</reference>
<dbReference type="InterPro" id="IPR006530">
    <property type="entry name" value="YD"/>
</dbReference>
<accession>A0A3S4CF81</accession>
<evidence type="ECO:0008006" key="4">
    <source>
        <dbReference type="Google" id="ProtNLM"/>
    </source>
</evidence>
<evidence type="ECO:0000313" key="2">
    <source>
        <dbReference type="EMBL" id="RWZ68599.1"/>
    </source>
</evidence>
<evidence type="ECO:0000256" key="1">
    <source>
        <dbReference type="SAM" id="MobiDB-lite"/>
    </source>
</evidence>
<name>A0A3S4CF81_9MICO</name>